<dbReference type="Pfam" id="PF04773">
    <property type="entry name" value="FecR"/>
    <property type="match status" value="1"/>
</dbReference>
<dbReference type="Gene3D" id="2.60.120.1440">
    <property type="match status" value="1"/>
</dbReference>
<evidence type="ECO:0000256" key="1">
    <source>
        <dbReference type="SAM" id="Phobius"/>
    </source>
</evidence>
<dbReference type="Pfam" id="PF16344">
    <property type="entry name" value="FecR_C"/>
    <property type="match status" value="1"/>
</dbReference>
<evidence type="ECO:0000313" key="5">
    <source>
        <dbReference type="Proteomes" id="UP001207742"/>
    </source>
</evidence>
<evidence type="ECO:0000313" key="4">
    <source>
        <dbReference type="EMBL" id="MCW3484173.1"/>
    </source>
</evidence>
<feature type="domain" description="Protein FecR C-terminal" evidence="3">
    <location>
        <begin position="320"/>
        <end position="381"/>
    </location>
</feature>
<dbReference type="EMBL" id="JAPDNS010000001">
    <property type="protein sequence ID" value="MCW3484173.1"/>
    <property type="molecule type" value="Genomic_DNA"/>
</dbReference>
<keyword evidence="1" id="KW-1133">Transmembrane helix</keyword>
<dbReference type="InterPro" id="IPR032508">
    <property type="entry name" value="FecR_C"/>
</dbReference>
<dbReference type="Proteomes" id="UP001207742">
    <property type="component" value="Unassembled WGS sequence"/>
</dbReference>
<keyword evidence="5" id="KW-1185">Reference proteome</keyword>
<comment type="caution">
    <text evidence="4">The sequence shown here is derived from an EMBL/GenBank/DDBJ whole genome shotgun (WGS) entry which is preliminary data.</text>
</comment>
<dbReference type="RefSeq" id="WP_264729692.1">
    <property type="nucleotide sequence ID" value="NZ_JAPDNR010000001.1"/>
</dbReference>
<evidence type="ECO:0000259" key="3">
    <source>
        <dbReference type="Pfam" id="PF16344"/>
    </source>
</evidence>
<keyword evidence="1" id="KW-0812">Transmembrane</keyword>
<dbReference type="PANTHER" id="PTHR30273:SF2">
    <property type="entry name" value="PROTEIN FECR"/>
    <property type="match status" value="1"/>
</dbReference>
<evidence type="ECO:0000259" key="2">
    <source>
        <dbReference type="Pfam" id="PF04773"/>
    </source>
</evidence>
<protein>
    <submittedName>
        <fullName evidence="4">FecR domain-containing protein</fullName>
    </submittedName>
</protein>
<keyword evidence="1" id="KW-0472">Membrane</keyword>
<feature type="transmembrane region" description="Helical" evidence="1">
    <location>
        <begin position="82"/>
        <end position="103"/>
    </location>
</feature>
<dbReference type="InterPro" id="IPR006860">
    <property type="entry name" value="FecR"/>
</dbReference>
<organism evidence="4 5">
    <name type="scientific">Chitinophaga nivalis</name>
    <dbReference type="NCBI Taxonomy" id="2991709"/>
    <lineage>
        <taxon>Bacteria</taxon>
        <taxon>Pseudomonadati</taxon>
        <taxon>Bacteroidota</taxon>
        <taxon>Chitinophagia</taxon>
        <taxon>Chitinophagales</taxon>
        <taxon>Chitinophagaceae</taxon>
        <taxon>Chitinophaga</taxon>
    </lineage>
</organism>
<reference evidence="4 5" key="1">
    <citation type="submission" date="2022-10" db="EMBL/GenBank/DDBJ databases">
        <title>Chitinophaga nivalis PC15 sp. nov., isolated from Pyeongchang county, South Korea.</title>
        <authorList>
            <person name="Trinh H.N."/>
        </authorList>
    </citation>
    <scope>NUCLEOTIDE SEQUENCE [LARGE SCALE GENOMIC DNA]</scope>
    <source>
        <strain evidence="4 5">PC14</strain>
    </source>
</reference>
<dbReference type="PANTHER" id="PTHR30273">
    <property type="entry name" value="PERIPLASMIC SIGNAL SENSOR AND SIGMA FACTOR ACTIVATOR FECR-RELATED"/>
    <property type="match status" value="1"/>
</dbReference>
<proteinExistence type="predicted"/>
<dbReference type="Gene3D" id="3.55.50.30">
    <property type="match status" value="1"/>
</dbReference>
<name>A0ABT3IJP9_9BACT</name>
<sequence>MHERLSQLFDRYYRKTISSEERTELFVLLADPTLEETVKTLILASYADNEQEEMPAAASEAVLQAILGKTVTMIPKPRRNLLAMRWTIAASLALLLATGAYLLQRPHTAAPLTIHLPPPAATPAGNGILLTLANGTRIPLDSAGNGQIATDGGAAIAFKDGQLSYNPAGGSTDAQAYNTISTPRGKQFHLVLSDGTRVWLNAATTLRYPAIFTGPERKVEIIGEAYFEAAGSATTPLRVIVPTQASIQVLGTRFNVNAYTESNHVTTTLLQGAVRVAAIAAPDAAVVLAPGQQARVLDSRKIAVAKVDTESVMAWRNGNFNFDGVVLKEVMQELARWYDIEVVYEKGIPDIRFFGELGRSLPLADVVKALEDSKVHVKMEGARKLVVLP</sequence>
<gene>
    <name evidence="4" type="ORF">OL497_09735</name>
</gene>
<dbReference type="InterPro" id="IPR012373">
    <property type="entry name" value="Ferrdict_sens_TM"/>
</dbReference>
<accession>A0ABT3IJP9</accession>
<feature type="domain" description="FecR protein" evidence="2">
    <location>
        <begin position="179"/>
        <end position="275"/>
    </location>
</feature>